<accession>A0A1F6V714</accession>
<keyword evidence="1" id="KW-1133">Transmembrane helix</keyword>
<dbReference type="AlphaFoldDB" id="A0A1F6V714"/>
<gene>
    <name evidence="2" type="ORF">A2647_02570</name>
</gene>
<evidence type="ECO:0000256" key="1">
    <source>
        <dbReference type="SAM" id="Phobius"/>
    </source>
</evidence>
<organism evidence="2 3">
    <name type="scientific">Candidatus Nomurabacteria bacterium RIFCSPHIGHO2_01_FULL_40_24b</name>
    <dbReference type="NCBI Taxonomy" id="1801739"/>
    <lineage>
        <taxon>Bacteria</taxon>
        <taxon>Candidatus Nomuraibacteriota</taxon>
    </lineage>
</organism>
<protein>
    <submittedName>
        <fullName evidence="2">Uncharacterized protein</fullName>
    </submittedName>
</protein>
<keyword evidence="1" id="KW-0812">Transmembrane</keyword>
<comment type="caution">
    <text evidence="2">The sequence shown here is derived from an EMBL/GenBank/DDBJ whole genome shotgun (WGS) entry which is preliminary data.</text>
</comment>
<sequence>MRRIIHHLRRQPEETKRHILHIVTIVFGIILFSLWVYSLGVNFSEMTAEVKENDELNPLSVLKGNIIDGYQSINDPDLMLPE</sequence>
<feature type="transmembrane region" description="Helical" evidence="1">
    <location>
        <begin position="20"/>
        <end position="37"/>
    </location>
</feature>
<evidence type="ECO:0000313" key="2">
    <source>
        <dbReference type="EMBL" id="OGI65372.1"/>
    </source>
</evidence>
<dbReference type="EMBL" id="MFTP01000019">
    <property type="protein sequence ID" value="OGI65372.1"/>
    <property type="molecule type" value="Genomic_DNA"/>
</dbReference>
<reference evidence="2 3" key="1">
    <citation type="journal article" date="2016" name="Nat. Commun.">
        <title>Thousands of microbial genomes shed light on interconnected biogeochemical processes in an aquifer system.</title>
        <authorList>
            <person name="Anantharaman K."/>
            <person name="Brown C.T."/>
            <person name="Hug L.A."/>
            <person name="Sharon I."/>
            <person name="Castelle C.J."/>
            <person name="Probst A.J."/>
            <person name="Thomas B.C."/>
            <person name="Singh A."/>
            <person name="Wilkins M.J."/>
            <person name="Karaoz U."/>
            <person name="Brodie E.L."/>
            <person name="Williams K.H."/>
            <person name="Hubbard S.S."/>
            <person name="Banfield J.F."/>
        </authorList>
    </citation>
    <scope>NUCLEOTIDE SEQUENCE [LARGE SCALE GENOMIC DNA]</scope>
</reference>
<dbReference type="Proteomes" id="UP000177370">
    <property type="component" value="Unassembled WGS sequence"/>
</dbReference>
<name>A0A1F6V714_9BACT</name>
<proteinExistence type="predicted"/>
<keyword evidence="1" id="KW-0472">Membrane</keyword>
<evidence type="ECO:0000313" key="3">
    <source>
        <dbReference type="Proteomes" id="UP000177370"/>
    </source>
</evidence>